<accession>A0A0C2WII3</accession>
<organism evidence="8 9">
    <name type="scientific">Serendipita vermifera MAFF 305830</name>
    <dbReference type="NCBI Taxonomy" id="933852"/>
    <lineage>
        <taxon>Eukaryota</taxon>
        <taxon>Fungi</taxon>
        <taxon>Dikarya</taxon>
        <taxon>Basidiomycota</taxon>
        <taxon>Agaricomycotina</taxon>
        <taxon>Agaricomycetes</taxon>
        <taxon>Sebacinales</taxon>
        <taxon>Serendipitaceae</taxon>
        <taxon>Serendipita</taxon>
    </lineage>
</organism>
<dbReference type="PROSITE" id="PS52012">
    <property type="entry name" value="CFEM"/>
    <property type="match status" value="1"/>
</dbReference>
<name>A0A0C2WII3_SERVB</name>
<proteinExistence type="predicted"/>
<evidence type="ECO:0000256" key="6">
    <source>
        <dbReference type="SAM" id="SignalP"/>
    </source>
</evidence>
<evidence type="ECO:0000256" key="4">
    <source>
        <dbReference type="ARBA" id="ARBA00023157"/>
    </source>
</evidence>
<feature type="chain" id="PRO_5002158033" description="CFEM domain-containing protein" evidence="6">
    <location>
        <begin position="20"/>
        <end position="150"/>
    </location>
</feature>
<dbReference type="GO" id="GO:0005576">
    <property type="term" value="C:extracellular region"/>
    <property type="evidence" value="ECO:0007669"/>
    <property type="project" value="UniProtKB-SubCell"/>
</dbReference>
<feature type="domain" description="CFEM" evidence="7">
    <location>
        <begin position="1"/>
        <end position="113"/>
    </location>
</feature>
<dbReference type="AlphaFoldDB" id="A0A0C2WII3"/>
<reference evidence="8 9" key="1">
    <citation type="submission" date="2014-04" db="EMBL/GenBank/DDBJ databases">
        <authorList>
            <consortium name="DOE Joint Genome Institute"/>
            <person name="Kuo A."/>
            <person name="Zuccaro A."/>
            <person name="Kohler A."/>
            <person name="Nagy L.G."/>
            <person name="Floudas D."/>
            <person name="Copeland A."/>
            <person name="Barry K.W."/>
            <person name="Cichocki N."/>
            <person name="Veneault-Fourrey C."/>
            <person name="LaButti K."/>
            <person name="Lindquist E.A."/>
            <person name="Lipzen A."/>
            <person name="Lundell T."/>
            <person name="Morin E."/>
            <person name="Murat C."/>
            <person name="Sun H."/>
            <person name="Tunlid A."/>
            <person name="Henrissat B."/>
            <person name="Grigoriev I.V."/>
            <person name="Hibbett D.S."/>
            <person name="Martin F."/>
            <person name="Nordberg H.P."/>
            <person name="Cantor M.N."/>
            <person name="Hua S.X."/>
        </authorList>
    </citation>
    <scope>NUCLEOTIDE SEQUENCE [LARGE SCALE GENOMIC DNA]</scope>
    <source>
        <strain evidence="8 9">MAFF 305830</strain>
    </source>
</reference>
<feature type="region of interest" description="Disordered" evidence="5">
    <location>
        <begin position="91"/>
        <end position="123"/>
    </location>
</feature>
<keyword evidence="9" id="KW-1185">Reference proteome</keyword>
<keyword evidence="4" id="KW-1015">Disulfide bond</keyword>
<evidence type="ECO:0000256" key="3">
    <source>
        <dbReference type="ARBA" id="ARBA00022729"/>
    </source>
</evidence>
<evidence type="ECO:0000313" key="8">
    <source>
        <dbReference type="EMBL" id="KIM26168.1"/>
    </source>
</evidence>
<reference evidence="9" key="2">
    <citation type="submission" date="2015-01" db="EMBL/GenBank/DDBJ databases">
        <title>Evolutionary Origins and Diversification of the Mycorrhizal Mutualists.</title>
        <authorList>
            <consortium name="DOE Joint Genome Institute"/>
            <consortium name="Mycorrhizal Genomics Consortium"/>
            <person name="Kohler A."/>
            <person name="Kuo A."/>
            <person name="Nagy L.G."/>
            <person name="Floudas D."/>
            <person name="Copeland A."/>
            <person name="Barry K.W."/>
            <person name="Cichocki N."/>
            <person name="Veneault-Fourrey C."/>
            <person name="LaButti K."/>
            <person name="Lindquist E.A."/>
            <person name="Lipzen A."/>
            <person name="Lundell T."/>
            <person name="Morin E."/>
            <person name="Murat C."/>
            <person name="Riley R."/>
            <person name="Ohm R."/>
            <person name="Sun H."/>
            <person name="Tunlid A."/>
            <person name="Henrissat B."/>
            <person name="Grigoriev I.V."/>
            <person name="Hibbett D.S."/>
            <person name="Martin F."/>
        </authorList>
    </citation>
    <scope>NUCLEOTIDE SEQUENCE [LARGE SCALE GENOMIC DNA]</scope>
    <source>
        <strain evidence="9">MAFF 305830</strain>
    </source>
</reference>
<sequence length="150" mass="15286">MRVSLSLLPLFAIGALAQATPPSDAAGCDDWCLRSARVSPVSYANCVETPDLACICTEPEIQSAYNLCLRSACQAVYEAAAQHHRDACASAGQPSSANTGGSASTTGAVTSGSTTTPRPSSAERTYVLSPRDVLCAAIAASGVMLVFSGL</sequence>
<dbReference type="Pfam" id="PF05730">
    <property type="entry name" value="CFEM"/>
    <property type="match status" value="1"/>
</dbReference>
<evidence type="ECO:0000256" key="5">
    <source>
        <dbReference type="SAM" id="MobiDB-lite"/>
    </source>
</evidence>
<evidence type="ECO:0000256" key="1">
    <source>
        <dbReference type="ARBA" id="ARBA00004613"/>
    </source>
</evidence>
<dbReference type="HOGENOM" id="CLU_1741702_0_0_1"/>
<evidence type="ECO:0000256" key="2">
    <source>
        <dbReference type="ARBA" id="ARBA00022525"/>
    </source>
</evidence>
<feature type="signal peptide" evidence="6">
    <location>
        <begin position="1"/>
        <end position="19"/>
    </location>
</feature>
<gene>
    <name evidence="8" type="ORF">M408DRAFT_313878</name>
</gene>
<dbReference type="InterPro" id="IPR008427">
    <property type="entry name" value="Extracellular_membr_CFEM_dom"/>
</dbReference>
<dbReference type="EMBL" id="KN824308">
    <property type="protein sequence ID" value="KIM26168.1"/>
    <property type="molecule type" value="Genomic_DNA"/>
</dbReference>
<feature type="compositionally biased region" description="Low complexity" evidence="5">
    <location>
        <begin position="95"/>
        <end position="120"/>
    </location>
</feature>
<keyword evidence="3 6" id="KW-0732">Signal</keyword>
<protein>
    <recommendedName>
        <fullName evidence="7">CFEM domain-containing protein</fullName>
    </recommendedName>
</protein>
<evidence type="ECO:0000313" key="9">
    <source>
        <dbReference type="Proteomes" id="UP000054097"/>
    </source>
</evidence>
<evidence type="ECO:0000259" key="7">
    <source>
        <dbReference type="PROSITE" id="PS52012"/>
    </source>
</evidence>
<comment type="subcellular location">
    <subcellularLocation>
        <location evidence="1">Secreted</location>
    </subcellularLocation>
</comment>
<keyword evidence="2" id="KW-0964">Secreted</keyword>
<dbReference type="Proteomes" id="UP000054097">
    <property type="component" value="Unassembled WGS sequence"/>
</dbReference>